<keyword evidence="9" id="KW-0234">DNA repair</keyword>
<keyword evidence="13" id="KW-1185">Reference proteome</keyword>
<comment type="subcellular location">
    <subcellularLocation>
        <location evidence="2">Cytoplasm</location>
    </subcellularLocation>
    <subcellularLocation>
        <location evidence="1">Nucleus</location>
    </subcellularLocation>
</comment>
<dbReference type="InterPro" id="IPR056527">
    <property type="entry name" value="WD40_RFWD3"/>
</dbReference>
<evidence type="ECO:0000256" key="7">
    <source>
        <dbReference type="ARBA" id="ARBA00022763"/>
    </source>
</evidence>
<sequence>MSSLLREEECKHRKLKGRSNPSLRCVLMALNRTPQQDSSQLPSCSCAPVQTFSAGSSCKLLTKNAVFKRPDGGGTLVCAGDEASNSTMVSLPKVVMETGLSQQLLSRLLLTRSSYVPGPQVWDAGSGSLLQKLPADLPVLDISPFSVNGEHFLASLTEKMLKLYSVIVEREEKKKKTSATLLLVPIFPTAPERSGRLTGSVKMADCIRVPLLLLSLCILSSLHPIHGENHLIGKLTVNADNPQKQAGGAGPAAGVPGAAERSLVAGASLPRRRSTGWKLAEEGVCREDLTRLCPKHSWNNNLAVLECLQDKKEVTLHYRDNMLWLQGNRQGVPAKQNR</sequence>
<dbReference type="GO" id="GO:0036297">
    <property type="term" value="P:interstrand cross-link repair"/>
    <property type="evidence" value="ECO:0007669"/>
    <property type="project" value="InterPro"/>
</dbReference>
<evidence type="ECO:0000256" key="4">
    <source>
        <dbReference type="ARBA" id="ARBA00022490"/>
    </source>
</evidence>
<evidence type="ECO:0000313" key="13">
    <source>
        <dbReference type="Proteomes" id="UP000327493"/>
    </source>
</evidence>
<evidence type="ECO:0000259" key="11">
    <source>
        <dbReference type="Pfam" id="PF23419"/>
    </source>
</evidence>
<name>A0A5J5DAC2_9PERO</name>
<keyword evidence="10" id="KW-0539">Nucleus</keyword>
<organism evidence="12 13">
    <name type="scientific">Etheostoma spectabile</name>
    <name type="common">orangethroat darter</name>
    <dbReference type="NCBI Taxonomy" id="54343"/>
    <lineage>
        <taxon>Eukaryota</taxon>
        <taxon>Metazoa</taxon>
        <taxon>Chordata</taxon>
        <taxon>Craniata</taxon>
        <taxon>Vertebrata</taxon>
        <taxon>Euteleostomi</taxon>
        <taxon>Actinopterygii</taxon>
        <taxon>Neopterygii</taxon>
        <taxon>Teleostei</taxon>
        <taxon>Neoteleostei</taxon>
        <taxon>Acanthomorphata</taxon>
        <taxon>Eupercaria</taxon>
        <taxon>Perciformes</taxon>
        <taxon>Percoidei</taxon>
        <taxon>Percidae</taxon>
        <taxon>Etheostomatinae</taxon>
        <taxon>Etheostoma</taxon>
    </lineage>
</organism>
<evidence type="ECO:0000256" key="8">
    <source>
        <dbReference type="ARBA" id="ARBA00022786"/>
    </source>
</evidence>
<dbReference type="GO" id="GO:0004842">
    <property type="term" value="F:ubiquitin-protein transferase activity"/>
    <property type="evidence" value="ECO:0007669"/>
    <property type="project" value="InterPro"/>
</dbReference>
<evidence type="ECO:0000313" key="12">
    <source>
        <dbReference type="EMBL" id="KAA8590434.1"/>
    </source>
</evidence>
<comment type="caution">
    <text evidence="12">The sequence shown here is derived from an EMBL/GenBank/DDBJ whole genome shotgun (WGS) entry which is preliminary data.</text>
</comment>
<keyword evidence="7" id="KW-0227">DNA damage</keyword>
<dbReference type="GO" id="GO:0005634">
    <property type="term" value="C:nucleus"/>
    <property type="evidence" value="ECO:0007669"/>
    <property type="project" value="UniProtKB-SubCell"/>
</dbReference>
<feature type="domain" description="E3 ubiquitin-protein ligase RFWD3-like WD40" evidence="11">
    <location>
        <begin position="17"/>
        <end position="89"/>
    </location>
</feature>
<keyword evidence="8" id="KW-0833">Ubl conjugation pathway</keyword>
<dbReference type="InterPro" id="IPR037381">
    <property type="entry name" value="RFWD3"/>
</dbReference>
<keyword evidence="6" id="KW-0677">Repeat</keyword>
<evidence type="ECO:0000256" key="1">
    <source>
        <dbReference type="ARBA" id="ARBA00004123"/>
    </source>
</evidence>
<dbReference type="AlphaFoldDB" id="A0A5J5DAC2"/>
<gene>
    <name evidence="12" type="ORF">FQN60_014368</name>
</gene>
<keyword evidence="4" id="KW-0963">Cytoplasm</keyword>
<dbReference type="PANTHER" id="PTHR16047">
    <property type="entry name" value="RFWD3 PROTEIN"/>
    <property type="match status" value="1"/>
</dbReference>
<dbReference type="GO" id="GO:0016567">
    <property type="term" value="P:protein ubiquitination"/>
    <property type="evidence" value="ECO:0007669"/>
    <property type="project" value="InterPro"/>
</dbReference>
<dbReference type="GO" id="GO:0005737">
    <property type="term" value="C:cytoplasm"/>
    <property type="evidence" value="ECO:0007669"/>
    <property type="project" value="UniProtKB-SubCell"/>
</dbReference>
<dbReference type="EMBL" id="VOFY01000008">
    <property type="protein sequence ID" value="KAA8590434.1"/>
    <property type="molecule type" value="Genomic_DNA"/>
</dbReference>
<dbReference type="Pfam" id="PF23419">
    <property type="entry name" value="WD40_RFWD3"/>
    <property type="match status" value="1"/>
</dbReference>
<evidence type="ECO:0000256" key="9">
    <source>
        <dbReference type="ARBA" id="ARBA00023204"/>
    </source>
</evidence>
<dbReference type="PANTHER" id="PTHR16047:SF7">
    <property type="entry name" value="E3 UBIQUITIN-PROTEIN LIGASE RFWD3"/>
    <property type="match status" value="1"/>
</dbReference>
<evidence type="ECO:0000256" key="10">
    <source>
        <dbReference type="ARBA" id="ARBA00023242"/>
    </source>
</evidence>
<proteinExistence type="predicted"/>
<dbReference type="Proteomes" id="UP000327493">
    <property type="component" value="Chromosome 8"/>
</dbReference>
<keyword evidence="5" id="KW-0808">Transferase</keyword>
<accession>A0A5J5DAC2</accession>
<protein>
    <recommendedName>
        <fullName evidence="11">E3 ubiquitin-protein ligase RFWD3-like WD40 domain-containing protein</fullName>
    </recommendedName>
</protein>
<comment type="pathway">
    <text evidence="3">Protein modification; protein ubiquitination.</text>
</comment>
<evidence type="ECO:0000256" key="6">
    <source>
        <dbReference type="ARBA" id="ARBA00022737"/>
    </source>
</evidence>
<reference evidence="12 13" key="1">
    <citation type="submission" date="2019-08" db="EMBL/GenBank/DDBJ databases">
        <title>A chromosome-level genome assembly, high-density linkage maps, and genome scans reveal the genomic architecture of hybrid incompatibilities underlying speciation via character displacement in darters (Percidae: Etheostominae).</title>
        <authorList>
            <person name="Moran R.L."/>
            <person name="Catchen J.M."/>
            <person name="Fuller R.C."/>
        </authorList>
    </citation>
    <scope>NUCLEOTIDE SEQUENCE [LARGE SCALE GENOMIC DNA]</scope>
    <source>
        <strain evidence="12">EspeVRDwgs_2016</strain>
        <tissue evidence="12">Muscle</tissue>
    </source>
</reference>
<evidence type="ECO:0000256" key="2">
    <source>
        <dbReference type="ARBA" id="ARBA00004496"/>
    </source>
</evidence>
<evidence type="ECO:0000256" key="3">
    <source>
        <dbReference type="ARBA" id="ARBA00004906"/>
    </source>
</evidence>
<evidence type="ECO:0000256" key="5">
    <source>
        <dbReference type="ARBA" id="ARBA00022679"/>
    </source>
</evidence>